<gene>
    <name evidence="1" type="ORF">K461DRAFT_282308</name>
</gene>
<protein>
    <submittedName>
        <fullName evidence="1">Uncharacterized protein</fullName>
    </submittedName>
</protein>
<accession>A0A9P4IY32</accession>
<evidence type="ECO:0000313" key="2">
    <source>
        <dbReference type="Proteomes" id="UP000799439"/>
    </source>
</evidence>
<dbReference type="EMBL" id="ML996092">
    <property type="protein sequence ID" value="KAF2148863.1"/>
    <property type="molecule type" value="Genomic_DNA"/>
</dbReference>
<dbReference type="Proteomes" id="UP000799439">
    <property type="component" value="Unassembled WGS sequence"/>
</dbReference>
<evidence type="ECO:0000313" key="1">
    <source>
        <dbReference type="EMBL" id="KAF2148863.1"/>
    </source>
</evidence>
<name>A0A9P4IY32_9PEZI</name>
<proteinExistence type="predicted"/>
<reference evidence="1" key="1">
    <citation type="journal article" date="2020" name="Stud. Mycol.">
        <title>101 Dothideomycetes genomes: a test case for predicting lifestyles and emergence of pathogens.</title>
        <authorList>
            <person name="Haridas S."/>
            <person name="Albert R."/>
            <person name="Binder M."/>
            <person name="Bloem J."/>
            <person name="Labutti K."/>
            <person name="Salamov A."/>
            <person name="Andreopoulos B."/>
            <person name="Baker S."/>
            <person name="Barry K."/>
            <person name="Bills G."/>
            <person name="Bluhm B."/>
            <person name="Cannon C."/>
            <person name="Castanera R."/>
            <person name="Culley D."/>
            <person name="Daum C."/>
            <person name="Ezra D."/>
            <person name="Gonzalez J."/>
            <person name="Henrissat B."/>
            <person name="Kuo A."/>
            <person name="Liang C."/>
            <person name="Lipzen A."/>
            <person name="Lutzoni F."/>
            <person name="Magnuson J."/>
            <person name="Mondo S."/>
            <person name="Nolan M."/>
            <person name="Ohm R."/>
            <person name="Pangilinan J."/>
            <person name="Park H.-J."/>
            <person name="Ramirez L."/>
            <person name="Alfaro M."/>
            <person name="Sun H."/>
            <person name="Tritt A."/>
            <person name="Yoshinaga Y."/>
            <person name="Zwiers L.-H."/>
            <person name="Turgeon B."/>
            <person name="Goodwin S."/>
            <person name="Spatafora J."/>
            <person name="Crous P."/>
            <person name="Grigoriev I."/>
        </authorList>
    </citation>
    <scope>NUCLEOTIDE SEQUENCE</scope>
    <source>
        <strain evidence="1">CBS 260.36</strain>
    </source>
</reference>
<dbReference type="AlphaFoldDB" id="A0A9P4IY32"/>
<keyword evidence="2" id="KW-1185">Reference proteome</keyword>
<organism evidence="1 2">
    <name type="scientific">Myriangium duriaei CBS 260.36</name>
    <dbReference type="NCBI Taxonomy" id="1168546"/>
    <lineage>
        <taxon>Eukaryota</taxon>
        <taxon>Fungi</taxon>
        <taxon>Dikarya</taxon>
        <taxon>Ascomycota</taxon>
        <taxon>Pezizomycotina</taxon>
        <taxon>Dothideomycetes</taxon>
        <taxon>Dothideomycetidae</taxon>
        <taxon>Myriangiales</taxon>
        <taxon>Myriangiaceae</taxon>
        <taxon>Myriangium</taxon>
    </lineage>
</organism>
<comment type="caution">
    <text evidence="1">The sequence shown here is derived from an EMBL/GenBank/DDBJ whole genome shotgun (WGS) entry which is preliminary data.</text>
</comment>
<sequence length="100" mass="11120">MHLNPRILRGGFYFREALHAEVSGHNRHRRATVSEMHEHYKSGSDKAFPAHRSEAQCIHYESRSSKNKATARMCLLDAANSGGLAVPAHIQKLEADLGKG</sequence>
<dbReference type="OrthoDB" id="4121058at2759"/>